<dbReference type="EMBL" id="CAJNNW010024495">
    <property type="protein sequence ID" value="CAE8672807.1"/>
    <property type="molecule type" value="Genomic_DNA"/>
</dbReference>
<proteinExistence type="predicted"/>
<reference evidence="2" key="1">
    <citation type="submission" date="2021-02" db="EMBL/GenBank/DDBJ databases">
        <authorList>
            <person name="Dougan E. K."/>
            <person name="Rhodes N."/>
            <person name="Thang M."/>
            <person name="Chan C."/>
        </authorList>
    </citation>
    <scope>NUCLEOTIDE SEQUENCE</scope>
</reference>
<organism evidence="2 3">
    <name type="scientific">Polarella glacialis</name>
    <name type="common">Dinoflagellate</name>
    <dbReference type="NCBI Taxonomy" id="89957"/>
    <lineage>
        <taxon>Eukaryota</taxon>
        <taxon>Sar</taxon>
        <taxon>Alveolata</taxon>
        <taxon>Dinophyceae</taxon>
        <taxon>Suessiales</taxon>
        <taxon>Suessiaceae</taxon>
        <taxon>Polarella</taxon>
    </lineage>
</organism>
<dbReference type="Proteomes" id="UP000626109">
    <property type="component" value="Unassembled WGS sequence"/>
</dbReference>
<accession>A0A813JC97</accession>
<gene>
    <name evidence="2" type="ORF">PGLA2088_LOCUS18237</name>
</gene>
<name>A0A813JC97_POLGL</name>
<comment type="caution">
    <text evidence="2">The sequence shown here is derived from an EMBL/GenBank/DDBJ whole genome shotgun (WGS) entry which is preliminary data.</text>
</comment>
<evidence type="ECO:0000313" key="2">
    <source>
        <dbReference type="EMBL" id="CAE8672807.1"/>
    </source>
</evidence>
<feature type="compositionally biased region" description="Polar residues" evidence="1">
    <location>
        <begin position="1"/>
        <end position="12"/>
    </location>
</feature>
<sequence length="149" mass="16022">MVRNPGTASNGIGTPESEVNWLSPTGLSSPCGIPANQDHEPVPGLDSGLLPLPRTSDWLRQLQEDQHSVCSSADEMLNNSQPIGDPSVTNPCCLLLSPTIRNEGSEATCEENLVSKWLSFWGNFGCFSTPLKVNDVNCIADRPNIVAFV</sequence>
<dbReference type="AlphaFoldDB" id="A0A813JC97"/>
<evidence type="ECO:0000313" key="3">
    <source>
        <dbReference type="Proteomes" id="UP000626109"/>
    </source>
</evidence>
<feature type="region of interest" description="Disordered" evidence="1">
    <location>
        <begin position="1"/>
        <end position="25"/>
    </location>
</feature>
<protein>
    <submittedName>
        <fullName evidence="2">Uncharacterized protein</fullName>
    </submittedName>
</protein>
<evidence type="ECO:0000256" key="1">
    <source>
        <dbReference type="SAM" id="MobiDB-lite"/>
    </source>
</evidence>